<protein>
    <submittedName>
        <fullName evidence="1">Uncharacterized protein</fullName>
    </submittedName>
</protein>
<keyword evidence="2" id="KW-1185">Reference proteome</keyword>
<evidence type="ECO:0000313" key="2">
    <source>
        <dbReference type="Proteomes" id="UP000304953"/>
    </source>
</evidence>
<dbReference type="EMBL" id="SRYA01000004">
    <property type="protein sequence ID" value="TGY97791.1"/>
    <property type="molecule type" value="Genomic_DNA"/>
</dbReference>
<sequence length="181" mass="20521">MENGKPFLYFWLVEEDEEGPVCGVFQYESGKLKQVIDCKNFFGKKHRYGYSVHSSGIRAKGNALEIDFWLMSYTVGGMSCNYRFEYKNGSLKRTSSQTSAVKAPFTTMTASKNIKIYDSPNKKKVLYTLKSGQRIMVIGAYVKSGNFSLKVKNLSTGKSGWIKCLKKFPSEKLFKEVVYTG</sequence>
<name>A0AC61S0X9_9FIRM</name>
<comment type="caution">
    <text evidence="1">The sequence shown here is derived from an EMBL/GenBank/DDBJ whole genome shotgun (WGS) entry which is preliminary data.</text>
</comment>
<dbReference type="Proteomes" id="UP000304953">
    <property type="component" value="Unassembled WGS sequence"/>
</dbReference>
<reference evidence="1" key="1">
    <citation type="submission" date="2019-04" db="EMBL/GenBank/DDBJ databases">
        <title>Microbes associate with the intestines of laboratory mice.</title>
        <authorList>
            <person name="Navarre W."/>
            <person name="Wong E."/>
            <person name="Huang K."/>
            <person name="Tropini C."/>
            <person name="Ng K."/>
            <person name="Yu B."/>
        </authorList>
    </citation>
    <scope>NUCLEOTIDE SEQUENCE</scope>
    <source>
        <strain evidence="1">NM01_1-7b</strain>
    </source>
</reference>
<proteinExistence type="predicted"/>
<gene>
    <name evidence="1" type="ORF">E5329_02745</name>
</gene>
<accession>A0AC61S0X9</accession>
<organism evidence="1 2">
    <name type="scientific">Petralouisia muris</name>
    <dbReference type="NCBI Taxonomy" id="3032872"/>
    <lineage>
        <taxon>Bacteria</taxon>
        <taxon>Bacillati</taxon>
        <taxon>Bacillota</taxon>
        <taxon>Clostridia</taxon>
        <taxon>Lachnospirales</taxon>
        <taxon>Lachnospiraceae</taxon>
        <taxon>Petralouisia</taxon>
    </lineage>
</organism>
<evidence type="ECO:0000313" key="1">
    <source>
        <dbReference type="EMBL" id="TGY97791.1"/>
    </source>
</evidence>